<dbReference type="Pfam" id="PF13646">
    <property type="entry name" value="HEAT_2"/>
    <property type="match status" value="1"/>
</dbReference>
<dbReference type="InterPro" id="IPR004155">
    <property type="entry name" value="PBS_lyase_HEAT"/>
</dbReference>
<name>A0AA41QZ75_9BACT</name>
<evidence type="ECO:0000313" key="1">
    <source>
        <dbReference type="EMBL" id="MCJ8498954.1"/>
    </source>
</evidence>
<dbReference type="Proteomes" id="UP001165427">
    <property type="component" value="Unassembled WGS sequence"/>
</dbReference>
<keyword evidence="2" id="KW-1185">Reference proteome</keyword>
<accession>A0AA41QZ75</accession>
<dbReference type="InterPro" id="IPR021133">
    <property type="entry name" value="HEAT_type_2"/>
</dbReference>
<reference evidence="1" key="1">
    <citation type="submission" date="2022-04" db="EMBL/GenBank/DDBJ databases">
        <title>Desulfatitalea alkaliphila sp. nov., a novel anaerobic sulfate-reducing bacterium isolated from terrestrial mud volcano, Taman Peninsula, Russia.</title>
        <authorList>
            <person name="Khomyakova M.A."/>
            <person name="Merkel A.Y."/>
            <person name="Slobodkin A.I."/>
        </authorList>
    </citation>
    <scope>NUCLEOTIDE SEQUENCE</scope>
    <source>
        <strain evidence="1">M08but</strain>
    </source>
</reference>
<protein>
    <submittedName>
        <fullName evidence="1">HEAT repeat domain-containing protein</fullName>
    </submittedName>
</protein>
<evidence type="ECO:0000313" key="2">
    <source>
        <dbReference type="Proteomes" id="UP001165427"/>
    </source>
</evidence>
<gene>
    <name evidence="1" type="ORF">MRX98_00095</name>
</gene>
<dbReference type="InterPro" id="IPR011989">
    <property type="entry name" value="ARM-like"/>
</dbReference>
<dbReference type="PROSITE" id="PS50077">
    <property type="entry name" value="HEAT_REPEAT"/>
    <property type="match status" value="1"/>
</dbReference>
<dbReference type="AlphaFoldDB" id="A0AA41QZ75"/>
<dbReference type="SMART" id="SM00567">
    <property type="entry name" value="EZ_HEAT"/>
    <property type="match status" value="2"/>
</dbReference>
<sequence>MSNSSDTARDGGRPAKIQIAGAADLFRHLRDPRLEVRLSVLATISRLPQKALAYGPHNGTDLLSELFQQVHTQRHRDLRQALLGTLSVFRDERVAPAFQNHFRATRDDREAWICARRLACEPGDRMRSFFLGFLRRHPHPPQSRCAANILARETGHAPADAVRIAVHCDVPFPTPPLDDTTEAAWLDALQETTTARTTLILLESLGPHAYHRLRERWTTLGRGQKQWLLAWGARAGDARAVELCLEALQSCDAALQLAALQAIEKFGAARYLFRHAAAPFVEHPDKAIAAAALRAGAAVPDPAALLHRESDPRVRRLLVARLAEAQGEAAIPALSALLADNDWRIRNQAADALASLGPRAAAAVADLTEDDREEVRVAARQVVAAHADACAEPGA</sequence>
<dbReference type="RefSeq" id="WP_246901947.1">
    <property type="nucleotide sequence ID" value="NZ_JALJRB010000001.1"/>
</dbReference>
<organism evidence="1 2">
    <name type="scientific">Desulfatitalea alkaliphila</name>
    <dbReference type="NCBI Taxonomy" id="2929485"/>
    <lineage>
        <taxon>Bacteria</taxon>
        <taxon>Pseudomonadati</taxon>
        <taxon>Thermodesulfobacteriota</taxon>
        <taxon>Desulfobacteria</taxon>
        <taxon>Desulfobacterales</taxon>
        <taxon>Desulfosarcinaceae</taxon>
        <taxon>Desulfatitalea</taxon>
    </lineage>
</organism>
<dbReference type="EMBL" id="JALJRB010000001">
    <property type="protein sequence ID" value="MCJ8498954.1"/>
    <property type="molecule type" value="Genomic_DNA"/>
</dbReference>
<dbReference type="SUPFAM" id="SSF48371">
    <property type="entry name" value="ARM repeat"/>
    <property type="match status" value="1"/>
</dbReference>
<proteinExistence type="predicted"/>
<dbReference type="Gene3D" id="1.25.10.10">
    <property type="entry name" value="Leucine-rich Repeat Variant"/>
    <property type="match status" value="1"/>
</dbReference>
<dbReference type="InterPro" id="IPR016024">
    <property type="entry name" value="ARM-type_fold"/>
</dbReference>
<comment type="caution">
    <text evidence="1">The sequence shown here is derived from an EMBL/GenBank/DDBJ whole genome shotgun (WGS) entry which is preliminary data.</text>
</comment>